<accession>A0A927MVX9</accession>
<dbReference type="Pfam" id="PF00392">
    <property type="entry name" value="GntR"/>
    <property type="match status" value="1"/>
</dbReference>
<dbReference type="SUPFAM" id="SSF64288">
    <property type="entry name" value="Chorismate lyase-like"/>
    <property type="match status" value="1"/>
</dbReference>
<organism evidence="5 6">
    <name type="scientific">Actinopolymorpha pittospori</name>
    <dbReference type="NCBI Taxonomy" id="648752"/>
    <lineage>
        <taxon>Bacteria</taxon>
        <taxon>Bacillati</taxon>
        <taxon>Actinomycetota</taxon>
        <taxon>Actinomycetes</taxon>
        <taxon>Propionibacteriales</taxon>
        <taxon>Actinopolymorphaceae</taxon>
        <taxon>Actinopolymorpha</taxon>
    </lineage>
</organism>
<proteinExistence type="predicted"/>
<keyword evidence="3" id="KW-0804">Transcription</keyword>
<feature type="domain" description="HTH gntR-type" evidence="4">
    <location>
        <begin position="4"/>
        <end position="70"/>
    </location>
</feature>
<name>A0A927MVX9_9ACTN</name>
<keyword evidence="6" id="KW-1185">Reference proteome</keyword>
<dbReference type="Proteomes" id="UP000638648">
    <property type="component" value="Unassembled WGS sequence"/>
</dbReference>
<dbReference type="InterPro" id="IPR028978">
    <property type="entry name" value="Chorismate_lyase_/UTRA_dom_sf"/>
</dbReference>
<dbReference type="EMBL" id="JADBEM010000001">
    <property type="protein sequence ID" value="MBE1607267.1"/>
    <property type="molecule type" value="Genomic_DNA"/>
</dbReference>
<dbReference type="SMART" id="SM00866">
    <property type="entry name" value="UTRA"/>
    <property type="match status" value="1"/>
</dbReference>
<evidence type="ECO:0000259" key="4">
    <source>
        <dbReference type="PROSITE" id="PS50949"/>
    </source>
</evidence>
<dbReference type="GO" id="GO:0045892">
    <property type="term" value="P:negative regulation of DNA-templated transcription"/>
    <property type="evidence" value="ECO:0007669"/>
    <property type="project" value="TreeGrafter"/>
</dbReference>
<protein>
    <submittedName>
        <fullName evidence="5">DNA-binding GntR family transcriptional regulator</fullName>
    </submittedName>
</protein>
<dbReference type="SUPFAM" id="SSF46785">
    <property type="entry name" value="Winged helix' DNA-binding domain"/>
    <property type="match status" value="1"/>
</dbReference>
<evidence type="ECO:0000256" key="3">
    <source>
        <dbReference type="ARBA" id="ARBA00023163"/>
    </source>
</evidence>
<dbReference type="RefSeq" id="WP_192751239.1">
    <property type="nucleotide sequence ID" value="NZ_BAABJL010000122.1"/>
</dbReference>
<dbReference type="Gene3D" id="3.40.1410.10">
    <property type="entry name" value="Chorismate lyase-like"/>
    <property type="match status" value="1"/>
</dbReference>
<dbReference type="InterPro" id="IPR011663">
    <property type="entry name" value="UTRA"/>
</dbReference>
<dbReference type="InterPro" id="IPR050679">
    <property type="entry name" value="Bact_HTH_transcr_reg"/>
</dbReference>
<evidence type="ECO:0000256" key="2">
    <source>
        <dbReference type="ARBA" id="ARBA00023125"/>
    </source>
</evidence>
<evidence type="ECO:0000313" key="6">
    <source>
        <dbReference type="Proteomes" id="UP000638648"/>
    </source>
</evidence>
<dbReference type="PROSITE" id="PS50949">
    <property type="entry name" value="HTH_GNTR"/>
    <property type="match status" value="1"/>
</dbReference>
<dbReference type="InterPro" id="IPR036390">
    <property type="entry name" value="WH_DNA-bd_sf"/>
</dbReference>
<keyword evidence="1" id="KW-0805">Transcription regulation</keyword>
<dbReference type="SMART" id="SM00345">
    <property type="entry name" value="HTH_GNTR"/>
    <property type="match status" value="1"/>
</dbReference>
<dbReference type="GO" id="GO:0003677">
    <property type="term" value="F:DNA binding"/>
    <property type="evidence" value="ECO:0007669"/>
    <property type="project" value="UniProtKB-KW"/>
</dbReference>
<keyword evidence="2 5" id="KW-0238">DNA-binding</keyword>
<dbReference type="CDD" id="cd07377">
    <property type="entry name" value="WHTH_GntR"/>
    <property type="match status" value="1"/>
</dbReference>
<dbReference type="GO" id="GO:0003700">
    <property type="term" value="F:DNA-binding transcription factor activity"/>
    <property type="evidence" value="ECO:0007669"/>
    <property type="project" value="InterPro"/>
</dbReference>
<reference evidence="5" key="1">
    <citation type="submission" date="2020-10" db="EMBL/GenBank/DDBJ databases">
        <title>Sequencing the genomes of 1000 actinobacteria strains.</title>
        <authorList>
            <person name="Klenk H.-P."/>
        </authorList>
    </citation>
    <scope>NUCLEOTIDE SEQUENCE</scope>
    <source>
        <strain evidence="5">DSM 45354</strain>
    </source>
</reference>
<dbReference type="AlphaFoldDB" id="A0A927MVX9"/>
<evidence type="ECO:0000313" key="5">
    <source>
        <dbReference type="EMBL" id="MBE1607267.1"/>
    </source>
</evidence>
<dbReference type="Pfam" id="PF07702">
    <property type="entry name" value="UTRA"/>
    <property type="match status" value="1"/>
</dbReference>
<comment type="caution">
    <text evidence="5">The sequence shown here is derived from an EMBL/GenBank/DDBJ whole genome shotgun (WGS) entry which is preliminary data.</text>
</comment>
<dbReference type="PANTHER" id="PTHR44846">
    <property type="entry name" value="MANNOSYL-D-GLYCERATE TRANSPORT/METABOLISM SYSTEM REPRESSOR MNGR-RELATED"/>
    <property type="match status" value="1"/>
</dbReference>
<dbReference type="Gene3D" id="1.10.10.10">
    <property type="entry name" value="Winged helix-like DNA-binding domain superfamily/Winged helix DNA-binding domain"/>
    <property type="match status" value="1"/>
</dbReference>
<sequence>MTTRSTYLELADRLADQLRDTPPGTRVASEYELVASHGVSRLTARAALQELEHRYLVQRVRGSGTFVRRRIDYTISKHIVPSFTATVAAAGARPGTRLLSVRRRDPEPVHSYEPEIADGGSIVEVRRLNLVDGEVAGVLTSVLPGDRLPGLEEHLGDDFSLHTLVSQVYGVQLQRYRHQVLLDVPDRDVADLLGDEAPRPCWYAESLNRVKGTTQLGEYSYTWSNPHVIRMVFQIEEEG</sequence>
<dbReference type="InterPro" id="IPR036388">
    <property type="entry name" value="WH-like_DNA-bd_sf"/>
</dbReference>
<evidence type="ECO:0000256" key="1">
    <source>
        <dbReference type="ARBA" id="ARBA00023015"/>
    </source>
</evidence>
<gene>
    <name evidence="5" type="ORF">HEB94_004115</name>
</gene>
<dbReference type="InterPro" id="IPR000524">
    <property type="entry name" value="Tscrpt_reg_HTH_GntR"/>
</dbReference>
<dbReference type="PANTHER" id="PTHR44846:SF1">
    <property type="entry name" value="MANNOSYL-D-GLYCERATE TRANSPORT_METABOLISM SYSTEM REPRESSOR MNGR-RELATED"/>
    <property type="match status" value="1"/>
</dbReference>